<comment type="caution">
    <text evidence="1">The sequence shown here is derived from an EMBL/GenBank/DDBJ whole genome shotgun (WGS) entry which is preliminary data.</text>
</comment>
<sequence length="108" mass="12673">MDKIDWEIKRAQKLDGNWLDRSCTGFCLLSFMTSKCTIATSKFNHHEGLSSVLILFFESLYKYCLIHPPHLAHLHSKYIHFSLSIYIPSKKYFLFFESFRVTSWSSGV</sequence>
<proteinExistence type="predicted"/>
<dbReference type="EMBL" id="JAUESC010000387">
    <property type="protein sequence ID" value="KAK0573986.1"/>
    <property type="molecule type" value="Genomic_DNA"/>
</dbReference>
<dbReference type="AlphaFoldDB" id="A0AA39VBD9"/>
<protein>
    <submittedName>
        <fullName evidence="1">Uncharacterized protein</fullName>
    </submittedName>
</protein>
<evidence type="ECO:0000313" key="1">
    <source>
        <dbReference type="EMBL" id="KAK0573986.1"/>
    </source>
</evidence>
<reference evidence="1" key="2">
    <citation type="submission" date="2023-06" db="EMBL/GenBank/DDBJ databases">
        <authorList>
            <person name="Swenson N.G."/>
            <person name="Wegrzyn J.L."/>
            <person name="Mcevoy S.L."/>
        </authorList>
    </citation>
    <scope>NUCLEOTIDE SEQUENCE</scope>
    <source>
        <strain evidence="1">NS2018</strain>
        <tissue evidence="1">Leaf</tissue>
    </source>
</reference>
<accession>A0AA39VBD9</accession>
<name>A0AA39VBD9_ACESA</name>
<evidence type="ECO:0000313" key="2">
    <source>
        <dbReference type="Proteomes" id="UP001168877"/>
    </source>
</evidence>
<dbReference type="Proteomes" id="UP001168877">
    <property type="component" value="Unassembled WGS sequence"/>
</dbReference>
<gene>
    <name evidence="1" type="ORF">LWI29_016658</name>
</gene>
<reference evidence="1" key="1">
    <citation type="journal article" date="2022" name="Plant J.">
        <title>Strategies of tolerance reflected in two North American maple genomes.</title>
        <authorList>
            <person name="McEvoy S.L."/>
            <person name="Sezen U.U."/>
            <person name="Trouern-Trend A."/>
            <person name="McMahon S.M."/>
            <person name="Schaberg P.G."/>
            <person name="Yang J."/>
            <person name="Wegrzyn J.L."/>
            <person name="Swenson N.G."/>
        </authorList>
    </citation>
    <scope>NUCLEOTIDE SEQUENCE</scope>
    <source>
        <strain evidence="1">NS2018</strain>
    </source>
</reference>
<keyword evidence="2" id="KW-1185">Reference proteome</keyword>
<organism evidence="1 2">
    <name type="scientific">Acer saccharum</name>
    <name type="common">Sugar maple</name>
    <dbReference type="NCBI Taxonomy" id="4024"/>
    <lineage>
        <taxon>Eukaryota</taxon>
        <taxon>Viridiplantae</taxon>
        <taxon>Streptophyta</taxon>
        <taxon>Embryophyta</taxon>
        <taxon>Tracheophyta</taxon>
        <taxon>Spermatophyta</taxon>
        <taxon>Magnoliopsida</taxon>
        <taxon>eudicotyledons</taxon>
        <taxon>Gunneridae</taxon>
        <taxon>Pentapetalae</taxon>
        <taxon>rosids</taxon>
        <taxon>malvids</taxon>
        <taxon>Sapindales</taxon>
        <taxon>Sapindaceae</taxon>
        <taxon>Hippocastanoideae</taxon>
        <taxon>Acereae</taxon>
        <taxon>Acer</taxon>
    </lineage>
</organism>